<reference evidence="1" key="1">
    <citation type="submission" date="2021-01" db="EMBL/GenBank/DDBJ databases">
        <title>Adiantum capillus-veneris genome.</title>
        <authorList>
            <person name="Fang Y."/>
            <person name="Liao Q."/>
        </authorList>
    </citation>
    <scope>NUCLEOTIDE SEQUENCE</scope>
    <source>
        <strain evidence="1">H3</strain>
        <tissue evidence="1">Leaf</tissue>
    </source>
</reference>
<comment type="caution">
    <text evidence="1">The sequence shown here is derived from an EMBL/GenBank/DDBJ whole genome shotgun (WGS) entry which is preliminary data.</text>
</comment>
<keyword evidence="2" id="KW-1185">Reference proteome</keyword>
<accession>A0A9D4U840</accession>
<name>A0A9D4U840_ADICA</name>
<proteinExistence type="predicted"/>
<organism evidence="1 2">
    <name type="scientific">Adiantum capillus-veneris</name>
    <name type="common">Maidenhair fern</name>
    <dbReference type="NCBI Taxonomy" id="13818"/>
    <lineage>
        <taxon>Eukaryota</taxon>
        <taxon>Viridiplantae</taxon>
        <taxon>Streptophyta</taxon>
        <taxon>Embryophyta</taxon>
        <taxon>Tracheophyta</taxon>
        <taxon>Polypodiopsida</taxon>
        <taxon>Polypodiidae</taxon>
        <taxon>Polypodiales</taxon>
        <taxon>Pteridineae</taxon>
        <taxon>Pteridaceae</taxon>
        <taxon>Vittarioideae</taxon>
        <taxon>Adiantum</taxon>
    </lineage>
</organism>
<gene>
    <name evidence="1" type="ORF">GOP47_0021427</name>
</gene>
<protein>
    <submittedName>
        <fullName evidence="1">Uncharacterized protein</fullName>
    </submittedName>
</protein>
<dbReference type="Proteomes" id="UP000886520">
    <property type="component" value="Chromosome 21"/>
</dbReference>
<evidence type="ECO:0000313" key="2">
    <source>
        <dbReference type="Proteomes" id="UP000886520"/>
    </source>
</evidence>
<sequence>MKHGKSSFHTFDYLSTAHSSIYFPAQLLLLPGFILMQSCSRALDLVGVCYACPQRVDSYYFGNASAVLYHDGSLEKKNQACTKEKEAKSHCPCLQSNDLLCELVALPSSLLFYGFDLQSFPNILKDLADLNLPPCYQ</sequence>
<dbReference type="EMBL" id="JABFUD020000021">
    <property type="protein sequence ID" value="KAI5062880.1"/>
    <property type="molecule type" value="Genomic_DNA"/>
</dbReference>
<evidence type="ECO:0000313" key="1">
    <source>
        <dbReference type="EMBL" id="KAI5062880.1"/>
    </source>
</evidence>
<dbReference type="AlphaFoldDB" id="A0A9D4U840"/>